<dbReference type="RefSeq" id="WP_195172401.1">
    <property type="nucleotide sequence ID" value="NZ_CP062983.1"/>
</dbReference>
<protein>
    <submittedName>
        <fullName evidence="4">Ribose 5-phosphate isomerase B</fullName>
        <ecNumber evidence="4">5.3.1.6</ecNumber>
    </submittedName>
</protein>
<dbReference type="GO" id="GO:0004751">
    <property type="term" value="F:ribose-5-phosphate isomerase activity"/>
    <property type="evidence" value="ECO:0007669"/>
    <property type="project" value="UniProtKB-EC"/>
</dbReference>
<dbReference type="EMBL" id="CP062983">
    <property type="protein sequence ID" value="QPC84338.1"/>
    <property type="molecule type" value="Genomic_DNA"/>
</dbReference>
<evidence type="ECO:0000313" key="4">
    <source>
        <dbReference type="EMBL" id="QPC84338.1"/>
    </source>
</evidence>
<dbReference type="KEGG" id="pmet:G4Y79_08175"/>
<dbReference type="EC" id="5.3.1.6" evidence="4"/>
<dbReference type="PANTHER" id="PTHR43732">
    <property type="entry name" value="RIBOSE 5-PHOSPHATE ISOMERASE-RELATED"/>
    <property type="match status" value="1"/>
</dbReference>
<comment type="similarity">
    <text evidence="1">Belongs to the LacAB/RpiB family.</text>
</comment>
<evidence type="ECO:0000256" key="3">
    <source>
        <dbReference type="PIRSR" id="PIRSR005384-1"/>
    </source>
</evidence>
<feature type="active site" description="Proton acceptor" evidence="3">
    <location>
        <position position="66"/>
    </location>
</feature>
<name>A0A7S8ECQ7_9CHLR</name>
<keyword evidence="2 4" id="KW-0413">Isomerase</keyword>
<dbReference type="GO" id="GO:0005975">
    <property type="term" value="P:carbohydrate metabolic process"/>
    <property type="evidence" value="ECO:0007669"/>
    <property type="project" value="InterPro"/>
</dbReference>
<dbReference type="PANTHER" id="PTHR43732:SF1">
    <property type="entry name" value="RIBOSE 5-PHOSPHATE ISOMERASE"/>
    <property type="match status" value="1"/>
</dbReference>
<accession>A0A7S8ECQ7</accession>
<evidence type="ECO:0000256" key="2">
    <source>
        <dbReference type="ARBA" id="ARBA00023235"/>
    </source>
</evidence>
<sequence>MKLALSADHAGYQLKQYLITYLQEQGHEVVDLGVDTDAVRSDYPDAAKALGEAVLSGQVERGVLVCGSGVGACVAANKMKGIYAAICHDAYSAGQGVQHDNMNVLCMGARVIGPALAESLVDSFIAAHFLEDGERYVRRFHKIQSMEDHFSGEE</sequence>
<organism evidence="4 5">
    <name type="scientific">Phototrophicus methaneseepsis</name>
    <dbReference type="NCBI Taxonomy" id="2710758"/>
    <lineage>
        <taxon>Bacteria</taxon>
        <taxon>Bacillati</taxon>
        <taxon>Chloroflexota</taxon>
        <taxon>Candidatus Thermofontia</taxon>
        <taxon>Phototrophicales</taxon>
        <taxon>Phototrophicaceae</taxon>
        <taxon>Phototrophicus</taxon>
    </lineage>
</organism>
<dbReference type="Proteomes" id="UP000594468">
    <property type="component" value="Chromosome"/>
</dbReference>
<dbReference type="InterPro" id="IPR003500">
    <property type="entry name" value="RpiB_LacA_LacB"/>
</dbReference>
<evidence type="ECO:0000313" key="5">
    <source>
        <dbReference type="Proteomes" id="UP000594468"/>
    </source>
</evidence>
<dbReference type="NCBIfam" id="TIGR00689">
    <property type="entry name" value="rpiB_lacA_lacB"/>
    <property type="match status" value="1"/>
</dbReference>
<gene>
    <name evidence="4" type="primary">rpiB</name>
    <name evidence="4" type="ORF">G4Y79_08175</name>
</gene>
<dbReference type="SUPFAM" id="SSF89623">
    <property type="entry name" value="Ribose/Galactose isomerase RpiB/AlsB"/>
    <property type="match status" value="1"/>
</dbReference>
<dbReference type="InterPro" id="IPR036569">
    <property type="entry name" value="RpiB_LacA_LacB_sf"/>
</dbReference>
<dbReference type="NCBIfam" id="TIGR01120">
    <property type="entry name" value="rpiB"/>
    <property type="match status" value="1"/>
</dbReference>
<evidence type="ECO:0000256" key="1">
    <source>
        <dbReference type="ARBA" id="ARBA00008754"/>
    </source>
</evidence>
<dbReference type="PIRSF" id="PIRSF005384">
    <property type="entry name" value="RpiB_LacA_B"/>
    <property type="match status" value="1"/>
</dbReference>
<keyword evidence="5" id="KW-1185">Reference proteome</keyword>
<dbReference type="Gene3D" id="3.40.1400.10">
    <property type="entry name" value="Sugar-phosphate isomerase, RpiB/LacA/LacB"/>
    <property type="match status" value="1"/>
</dbReference>
<proteinExistence type="inferred from homology"/>
<dbReference type="AlphaFoldDB" id="A0A7S8ECQ7"/>
<dbReference type="InterPro" id="IPR051812">
    <property type="entry name" value="SPI_LacAB/RpiB"/>
</dbReference>
<feature type="active site" description="Proton donor" evidence="3">
    <location>
        <position position="99"/>
    </location>
</feature>
<dbReference type="Pfam" id="PF02502">
    <property type="entry name" value="LacAB_rpiB"/>
    <property type="match status" value="1"/>
</dbReference>
<dbReference type="NCBIfam" id="NF004051">
    <property type="entry name" value="PRK05571.1"/>
    <property type="match status" value="1"/>
</dbReference>
<dbReference type="InterPro" id="IPR004785">
    <property type="entry name" value="RpiB"/>
</dbReference>
<reference evidence="4 5" key="1">
    <citation type="submission" date="2020-02" db="EMBL/GenBank/DDBJ databases">
        <authorList>
            <person name="Zheng R.K."/>
            <person name="Sun C.M."/>
        </authorList>
    </citation>
    <scope>NUCLEOTIDE SEQUENCE [LARGE SCALE GENOMIC DNA]</scope>
    <source>
        <strain evidence="5">rifampicinis</strain>
    </source>
</reference>